<dbReference type="InParanoid" id="T0QP33"/>
<dbReference type="RefSeq" id="XP_008606348.1">
    <property type="nucleotide sequence ID" value="XM_008608126.1"/>
</dbReference>
<dbReference type="InterPro" id="IPR019734">
    <property type="entry name" value="TPR_rpt"/>
</dbReference>
<dbReference type="Proteomes" id="UP000030762">
    <property type="component" value="Unassembled WGS sequence"/>
</dbReference>
<evidence type="ECO:0008006" key="6">
    <source>
        <dbReference type="Google" id="ProtNLM"/>
    </source>
</evidence>
<dbReference type="GO" id="GO:0006401">
    <property type="term" value="P:RNA catabolic process"/>
    <property type="evidence" value="ECO:0007669"/>
    <property type="project" value="InterPro"/>
</dbReference>
<dbReference type="InterPro" id="IPR011990">
    <property type="entry name" value="TPR-like_helical_dom_sf"/>
</dbReference>
<evidence type="ECO:0000313" key="4">
    <source>
        <dbReference type="EMBL" id="EQC39874.1"/>
    </source>
</evidence>
<dbReference type="PROSITE" id="PS50005">
    <property type="entry name" value="TPR"/>
    <property type="match status" value="1"/>
</dbReference>
<dbReference type="OrthoDB" id="421075at2759"/>
<dbReference type="STRING" id="1156394.T0QP33"/>
<dbReference type="Gene3D" id="1.25.40.10">
    <property type="entry name" value="Tetratricopeptide repeat domain"/>
    <property type="match status" value="4"/>
</dbReference>
<dbReference type="EMBL" id="JH767137">
    <property type="protein sequence ID" value="EQC39874.1"/>
    <property type="molecule type" value="Genomic_DNA"/>
</dbReference>
<dbReference type="GO" id="GO:0055087">
    <property type="term" value="C:Ski complex"/>
    <property type="evidence" value="ECO:0007669"/>
    <property type="project" value="InterPro"/>
</dbReference>
<keyword evidence="2 3" id="KW-0802">TPR repeat</keyword>
<dbReference type="InterPro" id="IPR039226">
    <property type="entry name" value="Ski3/TTC37"/>
</dbReference>
<dbReference type="VEuPathDB" id="FungiDB:SDRG_02531"/>
<sequence length="1429" mass="154956">MLKQYVTEAKAKLKDEAYEGALAASAKALELDGLNFQALLCMGKSHFHLHDPTKAIDAYKRAAAVQADVPFAWKGMLEVYESTADHAKMLEPLEKLSTIVYANGKFDRCQKMQLDMAITATQAKDYAKALTSWHPLLVKEKARPELFAEENPNDELPPSVDMWLSVLDLVQASKSAGPFQAPDAVLYTLVGKIRDAATTTAGWVCSDKVAAVLDAYADLALTRLVQPQSNSKNQDRQSLDTICRDMITWCPVAKRAAEILLLRAEDSDGALDATQTSTCESILRHVDPDNLLLMALDGLAMHAAKAYVPARETLMTCITAGPHLLAARVALAEIAMVPGPTYQPQVCLDMIASAQDAVTWRYDNLLTSPSLAIFDETHLSLLSGAAYRALYKYADAIVCYEGILEHAPLLEAPAIGLAEAHLAQRDVVSAANALQFLSDEPMSVPLAAARGYVLHLQGDLDAARRLLEAGSALTGDALDLACLKRRLADVYWDLDGAYRRDKAYCVSALLSAAKLDSFDAESFAGLGRWYHDIAMDLVRAEKCFLKALALNPHCEVAGVLLSDLYEAHGQEDRNVRLWTDMTTTIEGVVAPVWALRRLAQHQLNAHDEAAIASMHKVLRQAPSDASYWAALGHVYASFGRVMAAQKSYAKAVSLGMDTNPSVLAELARIELSVGLFDEALAHLRTAVAYVVANDIAVRKLLAETLFQHAKFLCGQGLYGRAAAHLYEASGLLHTCLETASNEPALHKLLGDVHCFAFYLAPGDFTSWVDFLSAGTAAYKTVSSIEPDEPAAWLDLGLGYWYEAMARGTVDGVPMGKLALQHAPVYPPSIDQLMHDASTAFAQALALEPLNAHAWNAFGAVQRHIVLKHFGFVRAITLANLDCAWANLGMLYVYAGAPASAQKAFLSLQGVNPNNPAMWTGYGLLEIAKGDASQAHAAYTCALQMRLDLDVLYGVASTGLQVQTTSKEALPLPQIQFALQKYLERDPFEAAAQNAHGVVLSQLGLHAAATTALDAVTSTESAILQGNKVRNYIAAKQWPEALAAWKALETKDDTTKQLLAAQIYTGLNRFGDAHAALTRIRSPASTLHVALATYEAEFKATRALSPASKAALQALMEAHPRHTSIAATLARVELDWVTYWATSNDDENPDKVSVPSGLSDAGLAPAWLDAVQRKDGSAVSIAALAQLFGASAAVTRPVATALPVSRHVHAILDAFTVWTPPRATAQAWYRENPRDPNAWRALVLTLFKRYAATHDASILKTLGLYLGLPVTKEAHLTWEWHVLMSGYCAWTHDATSAKTHAASASALAASMQNASLYKARSVVFVDPTAALSLYRTSLRGSADEAVLAEVAAFVTALGWPKAAIRIWKCLHQLDDKWKFMAIVQRYVLSLNVESPKVLAKYLKEIQNFVKDDSETSPRAELVAQLVALTP</sequence>
<dbReference type="SUPFAM" id="SSF48452">
    <property type="entry name" value="TPR-like"/>
    <property type="match status" value="3"/>
</dbReference>
<dbReference type="PANTHER" id="PTHR15704">
    <property type="entry name" value="SUPERKILLER 3 PROTEIN-RELATED"/>
    <property type="match status" value="1"/>
</dbReference>
<accession>T0QP33</accession>
<keyword evidence="1" id="KW-0677">Repeat</keyword>
<feature type="repeat" description="TPR" evidence="3">
    <location>
        <begin position="625"/>
        <end position="658"/>
    </location>
</feature>
<evidence type="ECO:0000313" key="5">
    <source>
        <dbReference type="Proteomes" id="UP000030762"/>
    </source>
</evidence>
<proteinExistence type="predicted"/>
<dbReference type="OMA" id="CQWELDP"/>
<name>T0QP33_SAPDV</name>
<gene>
    <name evidence="4" type="ORF">SDRG_02531</name>
</gene>
<keyword evidence="5" id="KW-1185">Reference proteome</keyword>
<organism evidence="4 5">
    <name type="scientific">Saprolegnia diclina (strain VS20)</name>
    <dbReference type="NCBI Taxonomy" id="1156394"/>
    <lineage>
        <taxon>Eukaryota</taxon>
        <taxon>Sar</taxon>
        <taxon>Stramenopiles</taxon>
        <taxon>Oomycota</taxon>
        <taxon>Saprolegniomycetes</taxon>
        <taxon>Saprolegniales</taxon>
        <taxon>Saprolegniaceae</taxon>
        <taxon>Saprolegnia</taxon>
    </lineage>
</organism>
<evidence type="ECO:0000256" key="1">
    <source>
        <dbReference type="ARBA" id="ARBA00022737"/>
    </source>
</evidence>
<reference evidence="4 5" key="1">
    <citation type="submission" date="2012-04" db="EMBL/GenBank/DDBJ databases">
        <title>The Genome Sequence of Saprolegnia declina VS20.</title>
        <authorList>
            <consortium name="The Broad Institute Genome Sequencing Platform"/>
            <person name="Russ C."/>
            <person name="Nusbaum C."/>
            <person name="Tyler B."/>
            <person name="van West P."/>
            <person name="Dieguez-Uribeondo J."/>
            <person name="de Bruijn I."/>
            <person name="Tripathy S."/>
            <person name="Jiang R."/>
            <person name="Young S.K."/>
            <person name="Zeng Q."/>
            <person name="Gargeya S."/>
            <person name="Fitzgerald M."/>
            <person name="Haas B."/>
            <person name="Abouelleil A."/>
            <person name="Alvarado L."/>
            <person name="Arachchi H.M."/>
            <person name="Berlin A."/>
            <person name="Chapman S.B."/>
            <person name="Goldberg J."/>
            <person name="Griggs A."/>
            <person name="Gujja S."/>
            <person name="Hansen M."/>
            <person name="Howarth C."/>
            <person name="Imamovic A."/>
            <person name="Larimer J."/>
            <person name="McCowen C."/>
            <person name="Montmayeur A."/>
            <person name="Murphy C."/>
            <person name="Neiman D."/>
            <person name="Pearson M."/>
            <person name="Priest M."/>
            <person name="Roberts A."/>
            <person name="Saif S."/>
            <person name="Shea T."/>
            <person name="Sisk P."/>
            <person name="Sykes S."/>
            <person name="Wortman J."/>
            <person name="Nusbaum C."/>
            <person name="Birren B."/>
        </authorList>
    </citation>
    <scope>NUCLEOTIDE SEQUENCE [LARGE SCALE GENOMIC DNA]</scope>
    <source>
        <strain evidence="4 5">VS20</strain>
    </source>
</reference>
<dbReference type="GeneID" id="19943258"/>
<dbReference type="SUPFAM" id="SSF81901">
    <property type="entry name" value="HCP-like"/>
    <property type="match status" value="1"/>
</dbReference>
<dbReference type="PANTHER" id="PTHR15704:SF7">
    <property type="entry name" value="SUPERKILLER COMPLEX PROTEIN 3"/>
    <property type="match status" value="1"/>
</dbReference>
<evidence type="ECO:0000256" key="3">
    <source>
        <dbReference type="PROSITE-ProRule" id="PRU00339"/>
    </source>
</evidence>
<evidence type="ECO:0000256" key="2">
    <source>
        <dbReference type="ARBA" id="ARBA00022803"/>
    </source>
</evidence>
<protein>
    <recommendedName>
        <fullName evidence="6">Superkiller protein 3</fullName>
    </recommendedName>
</protein>
<dbReference type="SMART" id="SM00028">
    <property type="entry name" value="TPR"/>
    <property type="match status" value="7"/>
</dbReference>
<dbReference type="eggNOG" id="KOG1127">
    <property type="taxonomic scope" value="Eukaryota"/>
</dbReference>